<gene>
    <name evidence="1" type="ORF">CCAM_LOCUS12398</name>
</gene>
<evidence type="ECO:0000313" key="2">
    <source>
        <dbReference type="Proteomes" id="UP000595140"/>
    </source>
</evidence>
<sequence>MAETPVEEVEVVGVLVVEEEVRVADRILQMGDNKLKIQPKIAPNCSVLGVMLLDTFRLTVQ</sequence>
<dbReference type="Proteomes" id="UP000595140">
    <property type="component" value="Unassembled WGS sequence"/>
</dbReference>
<name>A0A484L2T9_9ASTE</name>
<proteinExistence type="predicted"/>
<reference evidence="1 2" key="1">
    <citation type="submission" date="2018-04" db="EMBL/GenBank/DDBJ databases">
        <authorList>
            <person name="Vogel A."/>
        </authorList>
    </citation>
    <scope>NUCLEOTIDE SEQUENCE [LARGE SCALE GENOMIC DNA]</scope>
</reference>
<accession>A0A484L2T9</accession>
<protein>
    <submittedName>
        <fullName evidence="1">Uncharacterized protein</fullName>
    </submittedName>
</protein>
<dbReference type="EMBL" id="OOIL02000918">
    <property type="protein sequence ID" value="VFQ70622.1"/>
    <property type="molecule type" value="Genomic_DNA"/>
</dbReference>
<feature type="non-terminal residue" evidence="1">
    <location>
        <position position="61"/>
    </location>
</feature>
<organism evidence="1 2">
    <name type="scientific">Cuscuta campestris</name>
    <dbReference type="NCBI Taxonomy" id="132261"/>
    <lineage>
        <taxon>Eukaryota</taxon>
        <taxon>Viridiplantae</taxon>
        <taxon>Streptophyta</taxon>
        <taxon>Embryophyta</taxon>
        <taxon>Tracheophyta</taxon>
        <taxon>Spermatophyta</taxon>
        <taxon>Magnoliopsida</taxon>
        <taxon>eudicotyledons</taxon>
        <taxon>Gunneridae</taxon>
        <taxon>Pentapetalae</taxon>
        <taxon>asterids</taxon>
        <taxon>lamiids</taxon>
        <taxon>Solanales</taxon>
        <taxon>Convolvulaceae</taxon>
        <taxon>Cuscuteae</taxon>
        <taxon>Cuscuta</taxon>
        <taxon>Cuscuta subgen. Grammica</taxon>
        <taxon>Cuscuta sect. Cleistogrammica</taxon>
    </lineage>
</organism>
<evidence type="ECO:0000313" key="1">
    <source>
        <dbReference type="EMBL" id="VFQ70622.1"/>
    </source>
</evidence>
<dbReference type="AlphaFoldDB" id="A0A484L2T9"/>
<keyword evidence="2" id="KW-1185">Reference proteome</keyword>